<dbReference type="Proteomes" id="UP000196877">
    <property type="component" value="Chromosome"/>
</dbReference>
<sequence length="89" mass="10753">MKSVNIFMNYYFQIDQRRRWDYTATKHVAYDRFTTTRKTIHSAKNSEFHAFIEYAAELAEQHPNIRSFHLYAMKPPPPCKTLKREVLKK</sequence>
<evidence type="ECO:0000313" key="2">
    <source>
        <dbReference type="Proteomes" id="UP000196877"/>
    </source>
</evidence>
<reference evidence="1 2" key="1">
    <citation type="submission" date="2017-06" db="EMBL/GenBank/DDBJ databases">
        <title>Genome sequence of Bacillus sonorensis strain SRCM101395.</title>
        <authorList>
            <person name="Cho S.H."/>
        </authorList>
    </citation>
    <scope>NUCLEOTIDE SEQUENCE [LARGE SCALE GENOMIC DNA]</scope>
    <source>
        <strain evidence="1 2">SRCM101395</strain>
    </source>
</reference>
<name>A0ABM6LI84_9BACI</name>
<accession>A0ABM6LI84</accession>
<keyword evidence="2" id="KW-1185">Reference proteome</keyword>
<organism evidence="1 2">
    <name type="scientific">Bacillus sonorensis</name>
    <dbReference type="NCBI Taxonomy" id="119858"/>
    <lineage>
        <taxon>Bacteria</taxon>
        <taxon>Bacillati</taxon>
        <taxon>Bacillota</taxon>
        <taxon>Bacilli</taxon>
        <taxon>Bacillales</taxon>
        <taxon>Bacillaceae</taxon>
        <taxon>Bacillus</taxon>
    </lineage>
</organism>
<dbReference type="EMBL" id="CP021920">
    <property type="protein sequence ID" value="ASB89041.1"/>
    <property type="molecule type" value="Genomic_DNA"/>
</dbReference>
<proteinExistence type="predicted"/>
<protein>
    <submittedName>
        <fullName evidence="1">Uncharacterized protein</fullName>
    </submittedName>
</protein>
<gene>
    <name evidence="1" type="ORF">S101395_02534</name>
</gene>
<evidence type="ECO:0000313" key="1">
    <source>
        <dbReference type="EMBL" id="ASB89041.1"/>
    </source>
</evidence>